<evidence type="ECO:0000256" key="1">
    <source>
        <dbReference type="SAM" id="MobiDB-lite"/>
    </source>
</evidence>
<evidence type="ECO:0008006" key="5">
    <source>
        <dbReference type="Google" id="ProtNLM"/>
    </source>
</evidence>
<reference evidence="3 4" key="1">
    <citation type="submission" date="2019-06" db="EMBL/GenBank/DDBJ databases">
        <title>Whole genome shotgun sequence of Streptomyces cacaoi subsp. cacaoi NBRC 12748.</title>
        <authorList>
            <person name="Hosoyama A."/>
            <person name="Uohara A."/>
            <person name="Ohji S."/>
            <person name="Ichikawa N."/>
        </authorList>
    </citation>
    <scope>NUCLEOTIDE SEQUENCE [LARGE SCALE GENOMIC DNA]</scope>
    <source>
        <strain evidence="3 4">NBRC 12748</strain>
    </source>
</reference>
<sequence length="214" mass="21736">MSADTRQRLTSGFGQKRSSFRDWRGQRPFWGGMLTLLAGIPIMYIPYQNLTLGSLTIRMSTTAGAGSLIIGVLLVVLGLTMWFQPQSRVFAGIAAILLSLVSLVVSNIGAFLIGFLLGLIGGALGVSWAPGGPVARRAERVDGATDTTGAAGTAGSAGAVGVADRAADDPADAETGTRAGAPHGRPDTALSPAAPGDGADGAHDKDGNGRHRAG</sequence>
<keyword evidence="2" id="KW-0472">Membrane</keyword>
<dbReference type="Pfam" id="PF19609">
    <property type="entry name" value="DUF6114"/>
    <property type="match status" value="1"/>
</dbReference>
<dbReference type="AlphaFoldDB" id="A0A4Y3RA48"/>
<dbReference type="RefSeq" id="WP_030885574.1">
    <property type="nucleotide sequence ID" value="NZ_BJMM01000055.1"/>
</dbReference>
<feature type="region of interest" description="Disordered" evidence="1">
    <location>
        <begin position="139"/>
        <end position="214"/>
    </location>
</feature>
<keyword evidence="4" id="KW-1185">Reference proteome</keyword>
<dbReference type="OrthoDB" id="2374834at2"/>
<dbReference type="Proteomes" id="UP000319210">
    <property type="component" value="Unassembled WGS sequence"/>
</dbReference>
<feature type="compositionally biased region" description="Low complexity" evidence="1">
    <location>
        <begin position="144"/>
        <end position="164"/>
    </location>
</feature>
<comment type="caution">
    <text evidence="3">The sequence shown here is derived from an EMBL/GenBank/DDBJ whole genome shotgun (WGS) entry which is preliminary data.</text>
</comment>
<feature type="transmembrane region" description="Helical" evidence="2">
    <location>
        <begin position="29"/>
        <end position="47"/>
    </location>
</feature>
<evidence type="ECO:0000313" key="4">
    <source>
        <dbReference type="Proteomes" id="UP000319210"/>
    </source>
</evidence>
<protein>
    <recommendedName>
        <fullName evidence="5">Integral membrane protein</fullName>
    </recommendedName>
</protein>
<name>A0A4Y3RA48_STRCI</name>
<gene>
    <name evidence="3" type="ORF">SCA03_61140</name>
</gene>
<accession>A0A4Y3RA48</accession>
<keyword evidence="2" id="KW-0812">Transmembrane</keyword>
<organism evidence="3 4">
    <name type="scientific">Streptomyces cacaoi</name>
    <dbReference type="NCBI Taxonomy" id="1898"/>
    <lineage>
        <taxon>Bacteria</taxon>
        <taxon>Bacillati</taxon>
        <taxon>Actinomycetota</taxon>
        <taxon>Actinomycetes</taxon>
        <taxon>Kitasatosporales</taxon>
        <taxon>Streptomycetaceae</taxon>
        <taxon>Streptomyces</taxon>
    </lineage>
</organism>
<dbReference type="EMBL" id="BJMM01000055">
    <property type="protein sequence ID" value="GEB53563.1"/>
    <property type="molecule type" value="Genomic_DNA"/>
</dbReference>
<proteinExistence type="predicted"/>
<feature type="transmembrane region" description="Helical" evidence="2">
    <location>
        <begin position="59"/>
        <end position="82"/>
    </location>
</feature>
<feature type="transmembrane region" description="Helical" evidence="2">
    <location>
        <begin position="89"/>
        <end position="105"/>
    </location>
</feature>
<evidence type="ECO:0000313" key="3">
    <source>
        <dbReference type="EMBL" id="GEB53563.1"/>
    </source>
</evidence>
<keyword evidence="2" id="KW-1133">Transmembrane helix</keyword>
<dbReference type="InterPro" id="IPR046096">
    <property type="entry name" value="DUF6114"/>
</dbReference>
<feature type="compositionally biased region" description="Basic and acidic residues" evidence="1">
    <location>
        <begin position="200"/>
        <end position="214"/>
    </location>
</feature>
<evidence type="ECO:0000256" key="2">
    <source>
        <dbReference type="SAM" id="Phobius"/>
    </source>
</evidence>